<comment type="caution">
    <text evidence="1">The sequence shown here is derived from an EMBL/GenBank/DDBJ whole genome shotgun (WGS) entry which is preliminary data.</text>
</comment>
<sequence length="96" mass="10517">MLKRRKRRAKEGKGVLVSERVIECERVTEASRERRILGTDLTGHGSSHRLKAVSSYACMVSGQLMPTSLPPHKDSILWFPSGPNTAMLSLVAPGST</sequence>
<proteinExistence type="predicted"/>
<evidence type="ECO:0000313" key="2">
    <source>
        <dbReference type="Proteomes" id="UP001283361"/>
    </source>
</evidence>
<accession>A0AAE0XWH4</accession>
<dbReference type="Proteomes" id="UP001283361">
    <property type="component" value="Unassembled WGS sequence"/>
</dbReference>
<keyword evidence="2" id="KW-1185">Reference proteome</keyword>
<name>A0AAE0XWH4_9GAST</name>
<evidence type="ECO:0000313" key="1">
    <source>
        <dbReference type="EMBL" id="KAK3721146.1"/>
    </source>
</evidence>
<protein>
    <submittedName>
        <fullName evidence="1">Uncharacterized protein</fullName>
    </submittedName>
</protein>
<dbReference type="AlphaFoldDB" id="A0AAE0XWH4"/>
<organism evidence="1 2">
    <name type="scientific">Elysia crispata</name>
    <name type="common">lettuce slug</name>
    <dbReference type="NCBI Taxonomy" id="231223"/>
    <lineage>
        <taxon>Eukaryota</taxon>
        <taxon>Metazoa</taxon>
        <taxon>Spiralia</taxon>
        <taxon>Lophotrochozoa</taxon>
        <taxon>Mollusca</taxon>
        <taxon>Gastropoda</taxon>
        <taxon>Heterobranchia</taxon>
        <taxon>Euthyneura</taxon>
        <taxon>Panpulmonata</taxon>
        <taxon>Sacoglossa</taxon>
        <taxon>Placobranchoidea</taxon>
        <taxon>Plakobranchidae</taxon>
        <taxon>Elysia</taxon>
    </lineage>
</organism>
<gene>
    <name evidence="1" type="ORF">RRG08_044159</name>
</gene>
<dbReference type="EMBL" id="JAWDGP010007400">
    <property type="protein sequence ID" value="KAK3721146.1"/>
    <property type="molecule type" value="Genomic_DNA"/>
</dbReference>
<reference evidence="1" key="1">
    <citation type="journal article" date="2023" name="G3 (Bethesda)">
        <title>A reference genome for the long-term kleptoplast-retaining sea slug Elysia crispata morphotype clarki.</title>
        <authorList>
            <person name="Eastman K.E."/>
            <person name="Pendleton A.L."/>
            <person name="Shaikh M.A."/>
            <person name="Suttiyut T."/>
            <person name="Ogas R."/>
            <person name="Tomko P."/>
            <person name="Gavelis G."/>
            <person name="Widhalm J.R."/>
            <person name="Wisecaver J.H."/>
        </authorList>
    </citation>
    <scope>NUCLEOTIDE SEQUENCE</scope>
    <source>
        <strain evidence="1">ECLA1</strain>
    </source>
</reference>